<feature type="compositionally biased region" description="Low complexity" evidence="5">
    <location>
        <begin position="57"/>
        <end position="68"/>
    </location>
</feature>
<evidence type="ECO:0000256" key="6">
    <source>
        <dbReference type="SAM" id="Phobius"/>
    </source>
</evidence>
<protein>
    <submittedName>
        <fullName evidence="8">Protein shisa-9B</fullName>
    </submittedName>
</protein>
<dbReference type="PANTHER" id="PTHR31774:SF14">
    <property type="entry name" value="PROTEIN SHISA-8"/>
    <property type="match status" value="1"/>
</dbReference>
<feature type="transmembrane region" description="Helical" evidence="6">
    <location>
        <begin position="79"/>
        <end position="98"/>
    </location>
</feature>
<reference evidence="8 9" key="1">
    <citation type="journal article" date="2019" name="Genome Biol. Evol.">
        <title>Whole-Genome Sequencing of the Giant Devil Catfish, Bagarius yarrelli.</title>
        <authorList>
            <person name="Jiang W."/>
            <person name="Lv Y."/>
            <person name="Cheng L."/>
            <person name="Yang K."/>
            <person name="Chao B."/>
            <person name="Wang X."/>
            <person name="Li Y."/>
            <person name="Pan X."/>
            <person name="You X."/>
            <person name="Zhang Y."/>
            <person name="Yang J."/>
            <person name="Li J."/>
            <person name="Zhang X."/>
            <person name="Liu S."/>
            <person name="Sun C."/>
            <person name="Yang J."/>
            <person name="Shi Q."/>
        </authorList>
    </citation>
    <scope>NUCLEOTIDE SEQUENCE [LARGE SCALE GENOMIC DNA]</scope>
    <source>
        <strain evidence="8">JWS20170419001</strain>
        <tissue evidence="8">Muscle</tissue>
    </source>
</reference>
<evidence type="ECO:0000259" key="7">
    <source>
        <dbReference type="Pfam" id="PF13908"/>
    </source>
</evidence>
<feature type="domain" description="Shisa N-terminal" evidence="7">
    <location>
        <begin position="3"/>
        <end position="39"/>
    </location>
</feature>
<keyword evidence="9" id="KW-1185">Reference proteome</keyword>
<name>A0A556VVU3_BAGYA</name>
<evidence type="ECO:0000256" key="3">
    <source>
        <dbReference type="ARBA" id="ARBA00022989"/>
    </source>
</evidence>
<feature type="compositionally biased region" description="Basic and acidic residues" evidence="5">
    <location>
        <begin position="117"/>
        <end position="129"/>
    </location>
</feature>
<gene>
    <name evidence="8" type="ORF">Baya_16474</name>
</gene>
<dbReference type="GO" id="GO:0014069">
    <property type="term" value="C:postsynaptic density"/>
    <property type="evidence" value="ECO:0007669"/>
    <property type="project" value="TreeGrafter"/>
</dbReference>
<dbReference type="OrthoDB" id="9996010at2759"/>
<feature type="region of interest" description="Disordered" evidence="5">
    <location>
        <begin position="48"/>
        <end position="70"/>
    </location>
</feature>
<dbReference type="EMBL" id="VCAZ01000317">
    <property type="protein sequence ID" value="TTY87655.1"/>
    <property type="molecule type" value="Genomic_DNA"/>
</dbReference>
<dbReference type="GO" id="GO:0032281">
    <property type="term" value="C:AMPA glutamate receptor complex"/>
    <property type="evidence" value="ECO:0007669"/>
    <property type="project" value="TreeGrafter"/>
</dbReference>
<dbReference type="Proteomes" id="UP000319801">
    <property type="component" value="Unassembled WGS sequence"/>
</dbReference>
<evidence type="ECO:0000256" key="4">
    <source>
        <dbReference type="ARBA" id="ARBA00023136"/>
    </source>
</evidence>
<evidence type="ECO:0000256" key="2">
    <source>
        <dbReference type="ARBA" id="ARBA00022692"/>
    </source>
</evidence>
<evidence type="ECO:0000256" key="1">
    <source>
        <dbReference type="ARBA" id="ARBA00004370"/>
    </source>
</evidence>
<evidence type="ECO:0000313" key="9">
    <source>
        <dbReference type="Proteomes" id="UP000319801"/>
    </source>
</evidence>
<comment type="subcellular location">
    <subcellularLocation>
        <location evidence="1">Membrane</location>
    </subcellularLocation>
</comment>
<accession>A0A556VVU3</accession>
<organism evidence="8 9">
    <name type="scientific">Bagarius yarrelli</name>
    <name type="common">Goonch</name>
    <name type="synonym">Bagrus yarrelli</name>
    <dbReference type="NCBI Taxonomy" id="175774"/>
    <lineage>
        <taxon>Eukaryota</taxon>
        <taxon>Metazoa</taxon>
        <taxon>Chordata</taxon>
        <taxon>Craniata</taxon>
        <taxon>Vertebrata</taxon>
        <taxon>Euteleostomi</taxon>
        <taxon>Actinopterygii</taxon>
        <taxon>Neopterygii</taxon>
        <taxon>Teleostei</taxon>
        <taxon>Ostariophysi</taxon>
        <taxon>Siluriformes</taxon>
        <taxon>Sisoridae</taxon>
        <taxon>Sisorinae</taxon>
        <taxon>Bagarius</taxon>
    </lineage>
</organism>
<dbReference type="InterPro" id="IPR026910">
    <property type="entry name" value="Shisa"/>
</dbReference>
<dbReference type="GO" id="GO:0032591">
    <property type="term" value="C:dendritic spine membrane"/>
    <property type="evidence" value="ECO:0007669"/>
    <property type="project" value="TreeGrafter"/>
</dbReference>
<dbReference type="AlphaFoldDB" id="A0A556VVU3"/>
<feature type="region of interest" description="Disordered" evidence="5">
    <location>
        <begin position="104"/>
        <end position="129"/>
    </location>
</feature>
<sequence length="264" mass="29119">MGPPFNCNAGTYLFCCGSCYYRFCCQFKGHRLEQTSCSNYDTPAWANTGKPSSGHDANTANANVNANTSTLPKPDQTHMIVYVICGVVAIMMLAGIFAKLGLERSRRGAEDTSNTRSRTERLKVPGEAENRVRATPNHPIRSNGISGRMMRTNNEIHVPVTNTVTQIPKSKISITNNHPLTSSSAFQVWETSNSPVKHHATLTGQQQPSMTQPNSRGHAYLTKLQFKTETLPELFYQPLGFGRSPQVPPKYKGLKTNSKTEVTV</sequence>
<dbReference type="GO" id="GO:0048172">
    <property type="term" value="P:regulation of short-term neuronal synaptic plasticity"/>
    <property type="evidence" value="ECO:0007669"/>
    <property type="project" value="TreeGrafter"/>
</dbReference>
<proteinExistence type="predicted"/>
<keyword evidence="3 6" id="KW-1133">Transmembrane helix</keyword>
<dbReference type="InterPro" id="IPR053891">
    <property type="entry name" value="Shisa_N"/>
</dbReference>
<keyword evidence="4 6" id="KW-0472">Membrane</keyword>
<evidence type="ECO:0000313" key="8">
    <source>
        <dbReference type="EMBL" id="TTY87655.1"/>
    </source>
</evidence>
<dbReference type="GO" id="GO:0045211">
    <property type="term" value="C:postsynaptic membrane"/>
    <property type="evidence" value="ECO:0007669"/>
    <property type="project" value="TreeGrafter"/>
</dbReference>
<keyword evidence="2 6" id="KW-0812">Transmembrane</keyword>
<dbReference type="PANTHER" id="PTHR31774">
    <property type="entry name" value="PROTEIN SHISA-9-RELATED"/>
    <property type="match status" value="1"/>
</dbReference>
<dbReference type="Pfam" id="PF13908">
    <property type="entry name" value="Shisa_N"/>
    <property type="match status" value="1"/>
</dbReference>
<evidence type="ECO:0000256" key="5">
    <source>
        <dbReference type="SAM" id="MobiDB-lite"/>
    </source>
</evidence>
<comment type="caution">
    <text evidence="8">The sequence shown here is derived from an EMBL/GenBank/DDBJ whole genome shotgun (WGS) entry which is preliminary data.</text>
</comment>